<organism evidence="2 3">
    <name type="scientific">Mycena albidolilacea</name>
    <dbReference type="NCBI Taxonomy" id="1033008"/>
    <lineage>
        <taxon>Eukaryota</taxon>
        <taxon>Fungi</taxon>
        <taxon>Dikarya</taxon>
        <taxon>Basidiomycota</taxon>
        <taxon>Agaricomycotina</taxon>
        <taxon>Agaricomycetes</taxon>
        <taxon>Agaricomycetidae</taxon>
        <taxon>Agaricales</taxon>
        <taxon>Marasmiineae</taxon>
        <taxon>Mycenaceae</taxon>
        <taxon>Mycena</taxon>
    </lineage>
</organism>
<proteinExistence type="predicted"/>
<feature type="region of interest" description="Disordered" evidence="1">
    <location>
        <begin position="846"/>
        <end position="990"/>
    </location>
</feature>
<feature type="region of interest" description="Disordered" evidence="1">
    <location>
        <begin position="532"/>
        <end position="577"/>
    </location>
</feature>
<feature type="region of interest" description="Disordered" evidence="1">
    <location>
        <begin position="1"/>
        <end position="99"/>
    </location>
</feature>
<evidence type="ECO:0000313" key="3">
    <source>
        <dbReference type="Proteomes" id="UP001218218"/>
    </source>
</evidence>
<feature type="region of interest" description="Disordered" evidence="1">
    <location>
        <begin position="402"/>
        <end position="514"/>
    </location>
</feature>
<dbReference type="AlphaFoldDB" id="A0AAD7ELA5"/>
<feature type="compositionally biased region" description="Low complexity" evidence="1">
    <location>
        <begin position="441"/>
        <end position="464"/>
    </location>
</feature>
<evidence type="ECO:0000256" key="1">
    <source>
        <dbReference type="SAM" id="MobiDB-lite"/>
    </source>
</evidence>
<feature type="compositionally biased region" description="Basic and acidic residues" evidence="1">
    <location>
        <begin position="16"/>
        <end position="37"/>
    </location>
</feature>
<feature type="compositionally biased region" description="Low complexity" evidence="1">
    <location>
        <begin position="1044"/>
        <end position="1059"/>
    </location>
</feature>
<feature type="compositionally biased region" description="Polar residues" evidence="1">
    <location>
        <begin position="1060"/>
        <end position="1077"/>
    </location>
</feature>
<feature type="compositionally biased region" description="Basic and acidic residues" evidence="1">
    <location>
        <begin position="1080"/>
        <end position="1089"/>
    </location>
</feature>
<keyword evidence="3" id="KW-1185">Reference proteome</keyword>
<feature type="compositionally biased region" description="Polar residues" evidence="1">
    <location>
        <begin position="416"/>
        <end position="431"/>
    </location>
</feature>
<feature type="compositionally biased region" description="Basic and acidic residues" evidence="1">
    <location>
        <begin position="275"/>
        <end position="299"/>
    </location>
</feature>
<dbReference type="Proteomes" id="UP001218218">
    <property type="component" value="Unassembled WGS sequence"/>
</dbReference>
<feature type="compositionally biased region" description="Polar residues" evidence="1">
    <location>
        <begin position="805"/>
        <end position="815"/>
    </location>
</feature>
<feature type="compositionally biased region" description="Low complexity" evidence="1">
    <location>
        <begin position="312"/>
        <end position="333"/>
    </location>
</feature>
<sequence length="1095" mass="113932">MPGSAAWDGRFGLYEPEERRHSGGSERDGDDAERDRWAAMPESPAWNGGYGGGAVPDSPAWGNGNGNGYGGEEGRSNPPGSAFADGFAHADKGGRREDGVIANGNRFGVAGHAATRGAYGNGNGNANSTPPDGEADMSTVRARRPAAARPAYPSGSFGSLNGMVGNLAQSQGTPTPTHESALDASANSEFQTPSDAVLYSGVGSPYRLSGLTERGYTPSLRSRSSSQSDSVYVAGDEPEPGAEGAEGEGEGGEIQGREQEGGEGEGAPPTPHANGEVHTELRAEDPRTPTVQPHDDSLSVRDGAPSQRDSLLSLAVSNSQSDSLSASQRDSLLPPSQRNSLVSLVSQRDSISSVHTQTLSLRPSSVFSELGSPSHVALAHRVPVPEEVAALGIARAVFVPSPMANTNNRDRAGSEEAQSPTTPPAQRSPRQLPTPPAFVRSNSTSAAIPSASSSLPTRSRSRPPVVEEPPPARRRHGYTTGAQRPHTEYVPPAPDSDEEGDVMGEFGTVSFGEGTGKKSFRAVVHGRVREAASASRTNGGSWNGVASDVWASQSGSGSDKRLPPMPEPPLSPGFASGDLAELLAEAAALEQRLERGELPGEALRRRSMRPPPHGSSISSNPDAHPPMPPLPPGYSVSQPPLEPLRPLRSSSLKSLNPLSRSRSERQKDRNKEDKRVGASSSVGNLLQMQDALVDNDTPMTTSTSLPALSLLTSKSPPLLLTPIPASPSPSSINEVPPTPPPKSPGSRYFSSLRRLASTSRPLPGVGRTSVSSSDDSMGVATPPDLYDGVSVSSNMGHSAAVNGHPVSSQTNTSPHGSPHMGGIAWPALGTKKSVGSLGKSAANLAGKMWNRSRSKSNTSTVSSLSEGPSSPPPPMPVPVPALPPPSVLNIDTSSSSITPFVIPPIETNSYEDDSMADSSTSSTPTADPRLLPTTMPSAPVRTKSHPAPHARPPALVLTTSNSAPSSMLPVPKTAPESRPTSWTSVSSNGSSVAQSPLFDKAIFDAFPSVPVMTPQQTTPVQHRPLPTPNRTNSLNRGGVGSPGGSVRPLPSSPPGYSSLDMSSIRSTSTSERGNTSFELEGLRLAETQRRVNPLP</sequence>
<feature type="compositionally biased region" description="Pro residues" evidence="1">
    <location>
        <begin position="623"/>
        <end position="632"/>
    </location>
</feature>
<comment type="caution">
    <text evidence="2">The sequence shown here is derived from an EMBL/GenBank/DDBJ whole genome shotgun (WGS) entry which is preliminary data.</text>
</comment>
<feature type="compositionally biased region" description="Low complexity" evidence="1">
    <location>
        <begin position="719"/>
        <end position="731"/>
    </location>
</feature>
<dbReference type="EMBL" id="JARIHO010000032">
    <property type="protein sequence ID" value="KAJ7334805.1"/>
    <property type="molecule type" value="Genomic_DNA"/>
</dbReference>
<protein>
    <submittedName>
        <fullName evidence="2">Uncharacterized protein</fullName>
    </submittedName>
</protein>
<feature type="compositionally biased region" description="Polar residues" evidence="1">
    <location>
        <begin position="185"/>
        <end position="194"/>
    </location>
</feature>
<feature type="compositionally biased region" description="Polar residues" evidence="1">
    <location>
        <begin position="889"/>
        <end position="898"/>
    </location>
</feature>
<feature type="compositionally biased region" description="Low complexity" evidence="1">
    <location>
        <begin position="981"/>
        <end position="990"/>
    </location>
</feature>
<feature type="compositionally biased region" description="Pro residues" evidence="1">
    <location>
        <begin position="869"/>
        <end position="886"/>
    </location>
</feature>
<feature type="compositionally biased region" description="Basic and acidic residues" evidence="1">
    <location>
        <begin position="591"/>
        <end position="604"/>
    </location>
</feature>
<feature type="compositionally biased region" description="Low complexity" evidence="1">
    <location>
        <begin position="644"/>
        <end position="660"/>
    </location>
</feature>
<evidence type="ECO:0000313" key="2">
    <source>
        <dbReference type="EMBL" id="KAJ7334805.1"/>
    </source>
</evidence>
<feature type="compositionally biased region" description="Basic and acidic residues" evidence="1">
    <location>
        <begin position="661"/>
        <end position="676"/>
    </location>
</feature>
<name>A0AAD7ELA5_9AGAR</name>
<gene>
    <name evidence="2" type="ORF">DFH08DRAFT_879447</name>
</gene>
<feature type="region of interest" description="Disordered" evidence="1">
    <location>
        <begin position="591"/>
        <end position="684"/>
    </location>
</feature>
<feature type="region of interest" description="Disordered" evidence="1">
    <location>
        <begin position="1015"/>
        <end position="1095"/>
    </location>
</feature>
<feature type="compositionally biased region" description="Basic and acidic residues" evidence="1">
    <location>
        <begin position="88"/>
        <end position="99"/>
    </location>
</feature>
<feature type="compositionally biased region" description="Low complexity" evidence="1">
    <location>
        <begin position="916"/>
        <end position="928"/>
    </location>
</feature>
<feature type="region of interest" description="Disordered" evidence="1">
    <location>
        <begin position="113"/>
        <end position="340"/>
    </location>
</feature>
<feature type="compositionally biased region" description="Polar residues" evidence="1">
    <location>
        <begin position="167"/>
        <end position="178"/>
    </location>
</feature>
<feature type="compositionally biased region" description="Acidic residues" evidence="1">
    <location>
        <begin position="236"/>
        <end position="251"/>
    </location>
</feature>
<feature type="region of interest" description="Disordered" evidence="1">
    <location>
        <begin position="719"/>
        <end position="823"/>
    </location>
</feature>
<accession>A0AAD7ELA5</accession>
<feature type="compositionally biased region" description="Low complexity" evidence="1">
    <location>
        <begin position="219"/>
        <end position="230"/>
    </location>
</feature>
<feature type="compositionally biased region" description="Low complexity" evidence="1">
    <location>
        <begin position="855"/>
        <end position="868"/>
    </location>
</feature>
<reference evidence="2" key="1">
    <citation type="submission" date="2023-03" db="EMBL/GenBank/DDBJ databases">
        <title>Massive genome expansion in bonnet fungi (Mycena s.s.) driven by repeated elements and novel gene families across ecological guilds.</title>
        <authorList>
            <consortium name="Lawrence Berkeley National Laboratory"/>
            <person name="Harder C.B."/>
            <person name="Miyauchi S."/>
            <person name="Viragh M."/>
            <person name="Kuo A."/>
            <person name="Thoen E."/>
            <person name="Andreopoulos B."/>
            <person name="Lu D."/>
            <person name="Skrede I."/>
            <person name="Drula E."/>
            <person name="Henrissat B."/>
            <person name="Morin E."/>
            <person name="Kohler A."/>
            <person name="Barry K."/>
            <person name="LaButti K."/>
            <person name="Morin E."/>
            <person name="Salamov A."/>
            <person name="Lipzen A."/>
            <person name="Mereny Z."/>
            <person name="Hegedus B."/>
            <person name="Baldrian P."/>
            <person name="Stursova M."/>
            <person name="Weitz H."/>
            <person name="Taylor A."/>
            <person name="Grigoriev I.V."/>
            <person name="Nagy L.G."/>
            <person name="Martin F."/>
            <person name="Kauserud H."/>
        </authorList>
    </citation>
    <scope>NUCLEOTIDE SEQUENCE</scope>
    <source>
        <strain evidence="2">CBHHK002</strain>
    </source>
</reference>